<evidence type="ECO:0000313" key="1">
    <source>
        <dbReference type="EMBL" id="GBM56102.1"/>
    </source>
</evidence>
<dbReference type="AlphaFoldDB" id="A0A4Y2GQ80"/>
<dbReference type="EMBL" id="BGPR01001528">
    <property type="protein sequence ID" value="GBM56102.1"/>
    <property type="molecule type" value="Genomic_DNA"/>
</dbReference>
<dbReference type="Proteomes" id="UP000499080">
    <property type="component" value="Unassembled WGS sequence"/>
</dbReference>
<comment type="caution">
    <text evidence="1">The sequence shown here is derived from an EMBL/GenBank/DDBJ whole genome shotgun (WGS) entry which is preliminary data.</text>
</comment>
<organism evidence="1 2">
    <name type="scientific">Araneus ventricosus</name>
    <name type="common">Orbweaver spider</name>
    <name type="synonym">Epeira ventricosa</name>
    <dbReference type="NCBI Taxonomy" id="182803"/>
    <lineage>
        <taxon>Eukaryota</taxon>
        <taxon>Metazoa</taxon>
        <taxon>Ecdysozoa</taxon>
        <taxon>Arthropoda</taxon>
        <taxon>Chelicerata</taxon>
        <taxon>Arachnida</taxon>
        <taxon>Araneae</taxon>
        <taxon>Araneomorphae</taxon>
        <taxon>Entelegynae</taxon>
        <taxon>Araneoidea</taxon>
        <taxon>Araneidae</taxon>
        <taxon>Araneus</taxon>
    </lineage>
</organism>
<sequence>MHGNIDYATMTSVQMTSLRLCLERDRFNNILDSSDHFLLHARLSHCSYLPPGNITSTWMRGHRMNNQVLAFLVGEESNNLCSHDETHLLWRGWAVAGDGY</sequence>
<name>A0A4Y2GQ80_ARAVE</name>
<proteinExistence type="predicted"/>
<keyword evidence="2" id="KW-1185">Reference proteome</keyword>
<accession>A0A4Y2GQ80</accession>
<gene>
    <name evidence="1" type="ORF">AVEN_43477_1</name>
</gene>
<evidence type="ECO:0000313" key="2">
    <source>
        <dbReference type="Proteomes" id="UP000499080"/>
    </source>
</evidence>
<reference evidence="1 2" key="1">
    <citation type="journal article" date="2019" name="Sci. Rep.">
        <title>Orb-weaving spider Araneus ventricosus genome elucidates the spidroin gene catalogue.</title>
        <authorList>
            <person name="Kono N."/>
            <person name="Nakamura H."/>
            <person name="Ohtoshi R."/>
            <person name="Moran D.A.P."/>
            <person name="Shinohara A."/>
            <person name="Yoshida Y."/>
            <person name="Fujiwara M."/>
            <person name="Mori M."/>
            <person name="Tomita M."/>
            <person name="Arakawa K."/>
        </authorList>
    </citation>
    <scope>NUCLEOTIDE SEQUENCE [LARGE SCALE GENOMIC DNA]</scope>
</reference>
<protein>
    <submittedName>
        <fullName evidence="1">Uncharacterized protein</fullName>
    </submittedName>
</protein>